<feature type="active site" description="Proton acceptor" evidence="7">
    <location>
        <position position="156"/>
    </location>
</feature>
<dbReference type="InterPro" id="IPR050134">
    <property type="entry name" value="NAD-dep_sirtuin_deacylases"/>
</dbReference>
<dbReference type="EnsemblMetazoa" id="AAEL011473-RB">
    <property type="protein sequence ID" value="AAEL011473-PB"/>
    <property type="gene ID" value="AAEL011473"/>
</dbReference>
<dbReference type="Pfam" id="PF02146">
    <property type="entry name" value="SIR2"/>
    <property type="match status" value="1"/>
</dbReference>
<feature type="region of interest" description="Disordered" evidence="8">
    <location>
        <begin position="361"/>
        <end position="391"/>
    </location>
</feature>
<comment type="similarity">
    <text evidence="6">Belongs to the sirtuin family. Class IV subfamily.</text>
</comment>
<organism evidence="10 11">
    <name type="scientific">Aedes aegypti</name>
    <name type="common">Yellowfever mosquito</name>
    <name type="synonym">Culex aegypti</name>
    <dbReference type="NCBI Taxonomy" id="7159"/>
    <lineage>
        <taxon>Eukaryota</taxon>
        <taxon>Metazoa</taxon>
        <taxon>Ecdysozoa</taxon>
        <taxon>Arthropoda</taxon>
        <taxon>Hexapoda</taxon>
        <taxon>Insecta</taxon>
        <taxon>Pterygota</taxon>
        <taxon>Neoptera</taxon>
        <taxon>Endopterygota</taxon>
        <taxon>Diptera</taxon>
        <taxon>Nematocera</taxon>
        <taxon>Culicoidea</taxon>
        <taxon>Culicidae</taxon>
        <taxon>Culicinae</taxon>
        <taxon>Aedini</taxon>
        <taxon>Aedes</taxon>
        <taxon>Stegomyia</taxon>
    </lineage>
</organism>
<accession>A0A903UP91</accession>
<feature type="binding site" evidence="7">
    <location>
        <position position="198"/>
    </location>
    <ligand>
        <name>Zn(2+)</name>
        <dbReference type="ChEBI" id="CHEBI:29105"/>
    </ligand>
</feature>
<evidence type="ECO:0000256" key="8">
    <source>
        <dbReference type="SAM" id="MobiDB-lite"/>
    </source>
</evidence>
<keyword evidence="11" id="KW-1185">Reference proteome</keyword>
<feature type="binding site" evidence="7">
    <location>
        <position position="164"/>
    </location>
    <ligand>
        <name>Zn(2+)</name>
        <dbReference type="ChEBI" id="CHEBI:29105"/>
    </ligand>
</feature>
<proteinExistence type="inferred from homology"/>
<evidence type="ECO:0000259" key="9">
    <source>
        <dbReference type="PROSITE" id="PS50305"/>
    </source>
</evidence>
<protein>
    <recommendedName>
        <fullName evidence="1">protein acetyllysine N-acetyltransferase</fullName>
        <ecNumber evidence="1">2.3.1.286</ecNumber>
    </recommendedName>
</protein>
<evidence type="ECO:0000256" key="3">
    <source>
        <dbReference type="ARBA" id="ARBA00022723"/>
    </source>
</evidence>
<feature type="binding site" evidence="7">
    <location>
        <position position="167"/>
    </location>
    <ligand>
        <name>Zn(2+)</name>
        <dbReference type="ChEBI" id="CHEBI:29105"/>
    </ligand>
</feature>
<evidence type="ECO:0000256" key="4">
    <source>
        <dbReference type="ARBA" id="ARBA00022833"/>
    </source>
</evidence>
<dbReference type="SUPFAM" id="SSF52467">
    <property type="entry name" value="DHS-like NAD/FAD-binding domain"/>
    <property type="match status" value="1"/>
</dbReference>
<evidence type="ECO:0000256" key="2">
    <source>
        <dbReference type="ARBA" id="ARBA00022679"/>
    </source>
</evidence>
<dbReference type="OrthoDB" id="2919105at2759"/>
<dbReference type="FunFam" id="3.40.50.1220:FF:000038">
    <property type="entry name" value="NAD-dependent protein deacetylase sirtuin-6 isoform X2"/>
    <property type="match status" value="1"/>
</dbReference>
<feature type="binding site" evidence="7">
    <location>
        <position position="189"/>
    </location>
    <ligand>
        <name>Zn(2+)</name>
        <dbReference type="ChEBI" id="CHEBI:29105"/>
    </ligand>
</feature>
<keyword evidence="5" id="KW-0520">NAD</keyword>
<dbReference type="KEGG" id="aag:5574867"/>
<evidence type="ECO:0000256" key="7">
    <source>
        <dbReference type="PROSITE-ProRule" id="PRU00236"/>
    </source>
</evidence>
<dbReference type="GO" id="GO:0005634">
    <property type="term" value="C:nucleus"/>
    <property type="evidence" value="ECO:0007669"/>
    <property type="project" value="TreeGrafter"/>
</dbReference>
<dbReference type="PANTHER" id="PTHR11085">
    <property type="entry name" value="NAD-DEPENDENT PROTEIN DEACYLASE SIRTUIN-5, MITOCHONDRIAL-RELATED"/>
    <property type="match status" value="1"/>
</dbReference>
<dbReference type="OMA" id="EQCKKCR"/>
<dbReference type="AlphaFoldDB" id="A0A903UP91"/>
<keyword evidence="4 7" id="KW-0862">Zinc</keyword>
<dbReference type="InterPro" id="IPR026590">
    <property type="entry name" value="Ssirtuin_cat_dom"/>
</dbReference>
<sequence length="391" mass="43623">MIVVFRVQVFEKSANLSDCTNKAMSCNYADGLSDYQNKGILGVPEIFDDAETVEEKCEQLAKWILGSKHVVIHTGAGISTSAGIPDFRGPKGVWTLEKKGEKPSVNVAFDEAKPTKTHMGLKALVEAGFVKYVISQNIDGLHLRSGLGRKYLAELHGNMFIEQCLKCRRQYVRSKPAPTVGKKLTGELCRGTKNSRACRGGNLIDNILDWEHDLPESDLDLAFMHSTLADLNVCLGTTLQIVPSGNLPLRNKRYGGKLVICNLQPTKHDKKADLKISTYVDTIIEKVAKRLGVEIPAYTKEVDPTKAEPCSLEWTIPTEEVKSLDKHYSKTVREWSKNRKKGGCREEEADEFEFKSKKFKKEKAESNDQDATTVVETEAEVKSEQTDVEVE</sequence>
<dbReference type="PROSITE" id="PS50305">
    <property type="entry name" value="SIRTUIN"/>
    <property type="match status" value="1"/>
</dbReference>
<dbReference type="PANTHER" id="PTHR11085:SF12">
    <property type="entry name" value="NAD-DEPENDENT PROTEIN DEACYLASE SIRTUIN-6"/>
    <property type="match status" value="1"/>
</dbReference>
<keyword evidence="2" id="KW-0808">Transferase</keyword>
<gene>
    <name evidence="10" type="primary">5574867</name>
</gene>
<dbReference type="Gene3D" id="2.20.28.200">
    <property type="match status" value="1"/>
</dbReference>
<dbReference type="InterPro" id="IPR003000">
    <property type="entry name" value="Sirtuin"/>
</dbReference>
<dbReference type="Proteomes" id="UP000008820">
    <property type="component" value="Chromosome 3"/>
</dbReference>
<keyword evidence="3 7" id="KW-0479">Metal-binding</keyword>
<dbReference type="Gene3D" id="3.40.50.1220">
    <property type="entry name" value="TPP-binding domain"/>
    <property type="match status" value="1"/>
</dbReference>
<evidence type="ECO:0000313" key="11">
    <source>
        <dbReference type="Proteomes" id="UP000008820"/>
    </source>
</evidence>
<dbReference type="GO" id="GO:0070403">
    <property type="term" value="F:NAD+ binding"/>
    <property type="evidence" value="ECO:0007669"/>
    <property type="project" value="InterPro"/>
</dbReference>
<dbReference type="InterPro" id="IPR029035">
    <property type="entry name" value="DHS-like_NAD/FAD-binding_dom"/>
</dbReference>
<evidence type="ECO:0000256" key="6">
    <source>
        <dbReference type="ARBA" id="ARBA00038170"/>
    </source>
</evidence>
<reference evidence="10 11" key="1">
    <citation type="submission" date="2017-06" db="EMBL/GenBank/DDBJ databases">
        <title>Aedes aegypti genome working group (AGWG) sequencing and assembly.</title>
        <authorList>
            <consortium name="Aedes aegypti Genome Working Group (AGWG)"/>
            <person name="Matthews B.J."/>
        </authorList>
    </citation>
    <scope>NUCLEOTIDE SEQUENCE [LARGE SCALE GENOMIC DNA]</scope>
    <source>
        <strain evidence="10 11">LVP_AGWG</strain>
    </source>
</reference>
<dbReference type="GO" id="GO:0000122">
    <property type="term" value="P:negative regulation of transcription by RNA polymerase II"/>
    <property type="evidence" value="ECO:0007669"/>
    <property type="project" value="TreeGrafter"/>
</dbReference>
<dbReference type="GO" id="GO:0003714">
    <property type="term" value="F:transcription corepressor activity"/>
    <property type="evidence" value="ECO:0007669"/>
    <property type="project" value="TreeGrafter"/>
</dbReference>
<evidence type="ECO:0000313" key="10">
    <source>
        <dbReference type="EnsemblMetazoa" id="AAEL011473-PB"/>
    </source>
</evidence>
<evidence type="ECO:0000256" key="1">
    <source>
        <dbReference type="ARBA" id="ARBA00012928"/>
    </source>
</evidence>
<dbReference type="EC" id="2.3.1.286" evidence="1"/>
<reference evidence="10" key="2">
    <citation type="submission" date="2025-08" db="UniProtKB">
        <authorList>
            <consortium name="EnsemblMetazoa"/>
        </authorList>
    </citation>
    <scope>IDENTIFICATION</scope>
    <source>
        <strain evidence="10">LVP_AGWG</strain>
    </source>
</reference>
<feature type="domain" description="Deacetylase sirtuin-type" evidence="9">
    <location>
        <begin position="50"/>
        <end position="294"/>
    </location>
</feature>
<name>A0A903UP91_AEDAE</name>
<dbReference type="GO" id="GO:0046969">
    <property type="term" value="F:histone H3K9 deacetylase activity, NAD-dependent"/>
    <property type="evidence" value="ECO:0007669"/>
    <property type="project" value="TreeGrafter"/>
</dbReference>
<evidence type="ECO:0000256" key="5">
    <source>
        <dbReference type="ARBA" id="ARBA00023027"/>
    </source>
</evidence>
<dbReference type="GO" id="GO:0046872">
    <property type="term" value="F:metal ion binding"/>
    <property type="evidence" value="ECO:0007669"/>
    <property type="project" value="UniProtKB-KW"/>
</dbReference>